<dbReference type="Proteomes" id="UP000199482">
    <property type="component" value="Chromosome I"/>
</dbReference>
<dbReference type="InterPro" id="IPR017853">
    <property type="entry name" value="GH"/>
</dbReference>
<evidence type="ECO:0000256" key="3">
    <source>
        <dbReference type="ARBA" id="ARBA00023295"/>
    </source>
</evidence>
<proteinExistence type="inferred from homology"/>
<dbReference type="Proteomes" id="UP000893823">
    <property type="component" value="Unassembled WGS sequence"/>
</dbReference>
<reference evidence="6" key="1">
    <citation type="submission" date="2016-10" db="EMBL/GenBank/DDBJ databases">
        <authorList>
            <person name="de Groot N.N."/>
        </authorList>
    </citation>
    <scope>NUCLEOTIDE SEQUENCE [LARGE SCALE GENOMIC DNA]</scope>
    <source>
        <strain evidence="6">CPCC 202695</strain>
    </source>
</reference>
<keyword evidence="3 5" id="KW-0326">Glycosidase</keyword>
<keyword evidence="8" id="KW-1185">Reference proteome</keyword>
<dbReference type="STRING" id="589382.SAMN04489721_0302"/>
<dbReference type="PROSITE" id="PS00775">
    <property type="entry name" value="GLYCOSYL_HYDROL_F3"/>
    <property type="match status" value="1"/>
</dbReference>
<evidence type="ECO:0000256" key="2">
    <source>
        <dbReference type="ARBA" id="ARBA00022801"/>
    </source>
</evidence>
<evidence type="ECO:0000259" key="4">
    <source>
        <dbReference type="Pfam" id="PF00933"/>
    </source>
</evidence>
<reference evidence="7" key="2">
    <citation type="submission" date="2016-10" db="EMBL/GenBank/DDBJ databases">
        <authorList>
            <person name="Varghese N."/>
            <person name="Submissions S."/>
        </authorList>
    </citation>
    <scope>NUCLEOTIDE SEQUENCE [LARGE SCALE GENOMIC DNA]</scope>
    <source>
        <strain evidence="7">CPCC 202695</strain>
    </source>
</reference>
<dbReference type="RefSeq" id="WP_092668696.1">
    <property type="nucleotide sequence ID" value="NZ_BMDN01000005.1"/>
</dbReference>
<evidence type="ECO:0000256" key="1">
    <source>
        <dbReference type="ARBA" id="ARBA00005336"/>
    </source>
</evidence>
<dbReference type="EC" id="3.2.1.52" evidence="5"/>
<organism evidence="6 7">
    <name type="scientific">Agromyces flavus</name>
    <dbReference type="NCBI Taxonomy" id="589382"/>
    <lineage>
        <taxon>Bacteria</taxon>
        <taxon>Bacillati</taxon>
        <taxon>Actinomycetota</taxon>
        <taxon>Actinomycetes</taxon>
        <taxon>Micrococcales</taxon>
        <taxon>Microbacteriaceae</taxon>
        <taxon>Agromyces</taxon>
    </lineage>
</organism>
<comment type="similarity">
    <text evidence="1">Belongs to the glycosyl hydrolase 3 family.</text>
</comment>
<dbReference type="InterPro" id="IPR001764">
    <property type="entry name" value="Glyco_hydro_3_N"/>
</dbReference>
<evidence type="ECO:0000313" key="5">
    <source>
        <dbReference type="EMBL" id="MCP2368673.1"/>
    </source>
</evidence>
<evidence type="ECO:0000313" key="7">
    <source>
        <dbReference type="Proteomes" id="UP000199482"/>
    </source>
</evidence>
<accession>A0A1H1LZA1</accession>
<dbReference type="PANTHER" id="PTHR30480:SF16">
    <property type="entry name" value="GLYCOSIDE HYDROLASE FAMILY 3 DOMAIN PROTEIN"/>
    <property type="match status" value="1"/>
</dbReference>
<feature type="domain" description="Glycoside hydrolase family 3 N-terminal" evidence="4">
    <location>
        <begin position="39"/>
        <end position="331"/>
    </location>
</feature>
<dbReference type="EMBL" id="SODL02000005">
    <property type="protein sequence ID" value="MCP2368673.1"/>
    <property type="molecule type" value="Genomic_DNA"/>
</dbReference>
<sequence>MSTEIRGGAGDGLRRDILTTLLPGFEGPDAPAWLVELLGQGLGGVCLFGTNVQSPAQLAGLTRRLREANPDAVVAIDEEGGDVTRLFADRGAPYPGNAVLGRIDDVALTRSIGRAVGEALAAVGCTMTFAPDADINSNPSNPVIGVRSFGASPEPVAHHTAAWVEGVQSAGIDASAKHFPGHGDTATDSHLALPVVDLPLEQLRERELAPFRAAIAAGTRSIMTSHILLPQLDAEQPATLSPRILQRLLRGELGFEGVIVSDALDMAGASGAHGIPEAAVRALVAGCDLLCIGTGNTAPQLEEIVAAIADAVASGRLAVERVADAAARVRSLASRHPAPSETPSPQIVPGELPMDLGAWIAASFDVADGVLDRLAGAGRIGTIVRVDTAANIAVGDVPWGPFALRSEVDSDRARTMPAWLADAEVVALDATTPIRDAGALEGPVLVVGKDLHRHAFAVAAIARLRETRAADVVTVDMGWPSDDRAFADISTFGASRAVAEAFVVMVERALAASGSAPASAPMSAPVEAP</sequence>
<dbReference type="InterPro" id="IPR050226">
    <property type="entry name" value="NagZ_Beta-hexosaminidase"/>
</dbReference>
<dbReference type="SUPFAM" id="SSF51445">
    <property type="entry name" value="(Trans)glycosidases"/>
    <property type="match status" value="1"/>
</dbReference>
<evidence type="ECO:0000313" key="8">
    <source>
        <dbReference type="Proteomes" id="UP000893823"/>
    </source>
</evidence>
<dbReference type="GO" id="GO:0005975">
    <property type="term" value="P:carbohydrate metabolic process"/>
    <property type="evidence" value="ECO:0007669"/>
    <property type="project" value="InterPro"/>
</dbReference>
<dbReference type="Gene3D" id="3.20.20.300">
    <property type="entry name" value="Glycoside hydrolase, family 3, N-terminal domain"/>
    <property type="match status" value="1"/>
</dbReference>
<gene>
    <name evidence="5" type="ORF">BCL57_002849</name>
    <name evidence="6" type="ORF">SAMN04489721_0302</name>
</gene>
<dbReference type="GO" id="GO:0004563">
    <property type="term" value="F:beta-N-acetylhexosaminidase activity"/>
    <property type="evidence" value="ECO:0007669"/>
    <property type="project" value="UniProtKB-EC"/>
</dbReference>
<dbReference type="PANTHER" id="PTHR30480">
    <property type="entry name" value="BETA-HEXOSAMINIDASE-RELATED"/>
    <property type="match status" value="1"/>
</dbReference>
<dbReference type="Pfam" id="PF00933">
    <property type="entry name" value="Glyco_hydro_3"/>
    <property type="match status" value="1"/>
</dbReference>
<dbReference type="InterPro" id="IPR036962">
    <property type="entry name" value="Glyco_hydro_3_N_sf"/>
</dbReference>
<evidence type="ECO:0000313" key="6">
    <source>
        <dbReference type="EMBL" id="SDR79552.1"/>
    </source>
</evidence>
<dbReference type="GO" id="GO:0009254">
    <property type="term" value="P:peptidoglycan turnover"/>
    <property type="evidence" value="ECO:0007669"/>
    <property type="project" value="TreeGrafter"/>
</dbReference>
<dbReference type="InterPro" id="IPR019800">
    <property type="entry name" value="Glyco_hydro_3_AS"/>
</dbReference>
<dbReference type="EMBL" id="LT629755">
    <property type="protein sequence ID" value="SDR79552.1"/>
    <property type="molecule type" value="Genomic_DNA"/>
</dbReference>
<name>A0A1H1LZA1_9MICO</name>
<protein>
    <submittedName>
        <fullName evidence="6">Beta-N-acetylhexosaminidase</fullName>
        <ecNumber evidence="5">3.2.1.52</ecNumber>
    </submittedName>
</protein>
<dbReference type="AlphaFoldDB" id="A0A1H1LZA1"/>
<dbReference type="OrthoDB" id="9805821at2"/>
<keyword evidence="2 5" id="KW-0378">Hydrolase</keyword>
<reference evidence="5" key="3">
    <citation type="submission" date="2022-06" db="EMBL/GenBank/DDBJ databases">
        <title>Genomic Encyclopedia of Type Strains, Phase III (KMG-III): the genomes of soil and plant-associated and newly described type strains.</title>
        <authorList>
            <person name="Whitman W."/>
        </authorList>
    </citation>
    <scope>NUCLEOTIDE SEQUENCE</scope>
    <source>
        <strain evidence="5">CPCC 202695</strain>
    </source>
</reference>